<evidence type="ECO:0000256" key="1">
    <source>
        <dbReference type="SAM" id="Phobius"/>
    </source>
</evidence>
<evidence type="ECO:0000313" key="3">
    <source>
        <dbReference type="Proteomes" id="UP000000954"/>
    </source>
</evidence>
<feature type="transmembrane region" description="Helical" evidence="1">
    <location>
        <begin position="20"/>
        <end position="45"/>
    </location>
</feature>
<organism evidence="2 3">
    <name type="scientific">Cryptobacterium curtum (strain ATCC 700683 / DSM 15641 / CCUG 43107 / 12-3)</name>
    <dbReference type="NCBI Taxonomy" id="469378"/>
    <lineage>
        <taxon>Bacteria</taxon>
        <taxon>Bacillati</taxon>
        <taxon>Actinomycetota</taxon>
        <taxon>Coriobacteriia</taxon>
        <taxon>Eggerthellales</taxon>
        <taxon>Eggerthellaceae</taxon>
        <taxon>Cryptobacterium</taxon>
    </lineage>
</organism>
<dbReference type="eggNOG" id="COG1285">
    <property type="taxonomic scope" value="Bacteria"/>
</dbReference>
<dbReference type="KEGG" id="ccu:Ccur_03570"/>
<keyword evidence="1" id="KW-0472">Membrane</keyword>
<dbReference type="OrthoDB" id="9803265at2"/>
<dbReference type="Pfam" id="PF16316">
    <property type="entry name" value="DUF4956"/>
    <property type="match status" value="1"/>
</dbReference>
<gene>
    <name evidence="2" type="ordered locus">Ccur_03570</name>
</gene>
<keyword evidence="1" id="KW-1133">Transmembrane helix</keyword>
<evidence type="ECO:0008006" key="4">
    <source>
        <dbReference type="Google" id="ProtNLM"/>
    </source>
</evidence>
<feature type="transmembrane region" description="Helical" evidence="1">
    <location>
        <begin position="102"/>
        <end position="135"/>
    </location>
</feature>
<dbReference type="AlphaFoldDB" id="C7MME3"/>
<sequence length="231" mass="24808">MFDSLIQSVFPQSESTASILTGSAFLACALAALVLGVAIAGIYMFRHRYTKNFVVTLALLPLIVQMVILLVNGNIGAGIAVMGVFNLVRFRSIPGSAKDIGAVFLAMAVGLACGMGYLALAAAFTVIVGIANIIFVLSPLGSGHEGEKSLRISIPEDLDYTSAFDTILGTYTTHWELVNAKTTNMGSLYQLDYHVVLKDPLKEKELLDTLRTENGNLSVQFGRITTEKETL</sequence>
<name>C7MME3_CRYCD</name>
<dbReference type="HOGENOM" id="CLU_100966_1_0_11"/>
<proteinExistence type="predicted"/>
<keyword evidence="3" id="KW-1185">Reference proteome</keyword>
<dbReference type="STRING" id="469378.Ccur_03570"/>
<protein>
    <recommendedName>
        <fullName evidence="4">DUF4956 domain-containing protein</fullName>
    </recommendedName>
</protein>
<dbReference type="EMBL" id="CP001682">
    <property type="protein sequence ID" value="ACU94083.1"/>
    <property type="molecule type" value="Genomic_DNA"/>
</dbReference>
<accession>C7MME3</accession>
<dbReference type="RefSeq" id="WP_012802771.1">
    <property type="nucleotide sequence ID" value="NC_013170.1"/>
</dbReference>
<reference evidence="2 3" key="1">
    <citation type="journal article" date="2009" name="Stand. Genomic Sci.">
        <title>Complete genome sequence of Cryptobacterium curtum type strain (12-3).</title>
        <authorList>
            <person name="Mavrommatis K."/>
            <person name="Pukall R."/>
            <person name="Rohde C."/>
            <person name="Chen F."/>
            <person name="Sims D."/>
            <person name="Brettin T."/>
            <person name="Kuske C."/>
            <person name="Detter J.C."/>
            <person name="Han C."/>
            <person name="Lapidus A."/>
            <person name="Copeland A."/>
            <person name="Glavina Del Rio T."/>
            <person name="Nolan M."/>
            <person name="Lucas S."/>
            <person name="Tice H."/>
            <person name="Cheng J.F."/>
            <person name="Bruce D."/>
            <person name="Goodwin L."/>
            <person name="Pitluck S."/>
            <person name="Ovchinnikova G."/>
            <person name="Pati A."/>
            <person name="Ivanova N."/>
            <person name="Chen A."/>
            <person name="Palaniappan K."/>
            <person name="Chain P."/>
            <person name="D'haeseleer P."/>
            <person name="Goker M."/>
            <person name="Bristow J."/>
            <person name="Eisen J.A."/>
            <person name="Markowitz V."/>
            <person name="Hugenholtz P."/>
            <person name="Rohde M."/>
            <person name="Klenk H.P."/>
            <person name="Kyrpides N.C."/>
        </authorList>
    </citation>
    <scope>NUCLEOTIDE SEQUENCE [LARGE SCALE GENOMIC DNA]</scope>
    <source>
        <strain evidence="3">ATCC 700683 / DSM 15641 / 12-3</strain>
    </source>
</reference>
<dbReference type="Proteomes" id="UP000000954">
    <property type="component" value="Chromosome"/>
</dbReference>
<keyword evidence="1" id="KW-0812">Transmembrane</keyword>
<feature type="transmembrane region" description="Helical" evidence="1">
    <location>
        <begin position="57"/>
        <end position="82"/>
    </location>
</feature>
<evidence type="ECO:0000313" key="2">
    <source>
        <dbReference type="EMBL" id="ACU94083.1"/>
    </source>
</evidence>
<dbReference type="InterPro" id="IPR032531">
    <property type="entry name" value="DUF4956"/>
</dbReference>